<reference evidence="3 4" key="1">
    <citation type="journal article" name="Front. Microbiol.">
        <title>Sugar Metabolism of the First Thermophilic Planctomycete Thermogutta terrifontis: Comparative Genomic and Transcriptomic Approaches.</title>
        <authorList>
            <person name="Elcheninov A.G."/>
            <person name="Menzel P."/>
            <person name="Gudbergsdottir S.R."/>
            <person name="Slesarev A.I."/>
            <person name="Kadnikov V.V."/>
            <person name="Krogh A."/>
            <person name="Bonch-Osmolovskaya E.A."/>
            <person name="Peng X."/>
            <person name="Kublanov I.V."/>
        </authorList>
    </citation>
    <scope>NUCLEOTIDE SEQUENCE [LARGE SCALE GENOMIC DNA]</scope>
    <source>
        <strain evidence="3 4">R1</strain>
    </source>
</reference>
<dbReference type="RefSeq" id="WP_095415093.1">
    <property type="nucleotide sequence ID" value="NZ_CP018477.1"/>
</dbReference>
<dbReference type="SUPFAM" id="SSF53756">
    <property type="entry name" value="UDP-Glycosyltransferase/glycogen phosphorylase"/>
    <property type="match status" value="1"/>
</dbReference>
<feature type="domain" description="Glycosyl transferase family 1" evidence="1">
    <location>
        <begin position="221"/>
        <end position="369"/>
    </location>
</feature>
<organism evidence="3 4">
    <name type="scientific">Thermogutta terrifontis</name>
    <dbReference type="NCBI Taxonomy" id="1331910"/>
    <lineage>
        <taxon>Bacteria</taxon>
        <taxon>Pseudomonadati</taxon>
        <taxon>Planctomycetota</taxon>
        <taxon>Planctomycetia</taxon>
        <taxon>Pirellulales</taxon>
        <taxon>Thermoguttaceae</taxon>
        <taxon>Thermogutta</taxon>
    </lineage>
</organism>
<dbReference type="InterPro" id="IPR001296">
    <property type="entry name" value="Glyco_trans_1"/>
</dbReference>
<dbReference type="Pfam" id="PF13439">
    <property type="entry name" value="Glyco_transf_4"/>
    <property type="match status" value="1"/>
</dbReference>
<dbReference type="KEGG" id="ttf:THTE_2291"/>
<dbReference type="EMBL" id="CP018477">
    <property type="protein sequence ID" value="ASV74893.1"/>
    <property type="molecule type" value="Genomic_DNA"/>
</dbReference>
<evidence type="ECO:0000259" key="2">
    <source>
        <dbReference type="Pfam" id="PF13439"/>
    </source>
</evidence>
<evidence type="ECO:0000259" key="1">
    <source>
        <dbReference type="Pfam" id="PF00534"/>
    </source>
</evidence>
<accession>A0A286RG05</accession>
<dbReference type="PANTHER" id="PTHR12526">
    <property type="entry name" value="GLYCOSYLTRANSFERASE"/>
    <property type="match status" value="1"/>
</dbReference>
<dbReference type="Pfam" id="PF00534">
    <property type="entry name" value="Glycos_transf_1"/>
    <property type="match status" value="1"/>
</dbReference>
<dbReference type="OrthoDB" id="9804196at2"/>
<gene>
    <name evidence="3" type="ORF">THTE_2291</name>
</gene>
<keyword evidence="3" id="KW-0808">Transferase</keyword>
<dbReference type="GO" id="GO:0016757">
    <property type="term" value="F:glycosyltransferase activity"/>
    <property type="evidence" value="ECO:0007669"/>
    <property type="project" value="UniProtKB-ARBA"/>
</dbReference>
<dbReference type="CDD" id="cd03811">
    <property type="entry name" value="GT4_GT28_WabH-like"/>
    <property type="match status" value="1"/>
</dbReference>
<dbReference type="Gene3D" id="3.40.50.2000">
    <property type="entry name" value="Glycogen Phosphorylase B"/>
    <property type="match status" value="2"/>
</dbReference>
<dbReference type="Proteomes" id="UP000215086">
    <property type="component" value="Chromosome"/>
</dbReference>
<keyword evidence="4" id="KW-1185">Reference proteome</keyword>
<name>A0A286RG05_9BACT</name>
<evidence type="ECO:0000313" key="4">
    <source>
        <dbReference type="Proteomes" id="UP000215086"/>
    </source>
</evidence>
<sequence length="404" mass="45405">MSPPWRITFLITELEIGGAEKFMVELVCRLDRQFFDPYVVVLSEMPQRRHLVDRLDECQIPVAFLGVRNLVELAAGIAKLVKHLRSFRPRILQSFLFHANFVGRLAARIAGVPTVICGVRVAEREHPWHLWLDRLTAAWVDKYVCVSEAVARFSAEVGMLPESKLMVIPNAVDVAAICSQKPVDLGKLFRRDTAGCCAGLAGGVSERVKGAAEGDAHTGSSVFENDEFYMVAVGRLERQKGFDWLLKTLAPLLRELSGLRLVIVGSGPEKERLVSIIGREGIEKAVRLVGFRDDVLGILRSCDLFLLSSLWEGMPNALLEAMAAGKPVVCVEAEGVREVLGPLCKDQLVHDRNQEQFRRAILKHYHNRQYGALLGGRNQKRVAEHFNWWRVVKQYESLWASFLR</sequence>
<dbReference type="InterPro" id="IPR028098">
    <property type="entry name" value="Glyco_trans_4-like_N"/>
</dbReference>
<evidence type="ECO:0000313" key="3">
    <source>
        <dbReference type="EMBL" id="ASV74893.1"/>
    </source>
</evidence>
<feature type="domain" description="Glycosyltransferase subfamily 4-like N-terminal" evidence="2">
    <location>
        <begin position="16"/>
        <end position="175"/>
    </location>
</feature>
<dbReference type="AlphaFoldDB" id="A0A286RG05"/>
<proteinExistence type="predicted"/>
<protein>
    <submittedName>
        <fullName evidence="3">Glycosyltransferase</fullName>
    </submittedName>
</protein>